<proteinExistence type="predicted"/>
<feature type="transmembrane region" description="Helical" evidence="1">
    <location>
        <begin position="253"/>
        <end position="272"/>
    </location>
</feature>
<reference evidence="4" key="2">
    <citation type="submission" date="2022-03" db="EMBL/GenBank/DDBJ databases">
        <title>Genome Encyclopedia of Bacteria and Archaea VI: Functional Genomics of Type Strains.</title>
        <authorList>
            <person name="Whitman W."/>
        </authorList>
    </citation>
    <scope>NUCLEOTIDE SEQUENCE</scope>
    <source>
        <strain evidence="4">HSC-15S17</strain>
    </source>
</reference>
<evidence type="ECO:0000256" key="1">
    <source>
        <dbReference type="SAM" id="Phobius"/>
    </source>
</evidence>
<dbReference type="AlphaFoldDB" id="A0AA41L1A7"/>
<feature type="transmembrane region" description="Helical" evidence="1">
    <location>
        <begin position="284"/>
        <end position="305"/>
    </location>
</feature>
<dbReference type="Proteomes" id="UP001155901">
    <property type="component" value="Unassembled WGS sequence"/>
</dbReference>
<dbReference type="EMBL" id="JAHTGR010000002">
    <property type="protein sequence ID" value="MBV6320428.1"/>
    <property type="molecule type" value="Genomic_DNA"/>
</dbReference>
<dbReference type="PANTHER" id="PTHR48090">
    <property type="entry name" value="UNDECAPRENYL-PHOSPHATE 4-DEOXY-4-FORMAMIDO-L-ARABINOSE TRANSFERASE-RELATED"/>
    <property type="match status" value="1"/>
</dbReference>
<accession>A0AA41L1A7</accession>
<evidence type="ECO:0000259" key="2">
    <source>
        <dbReference type="Pfam" id="PF00535"/>
    </source>
</evidence>
<dbReference type="CDD" id="cd04179">
    <property type="entry name" value="DPM_DPG-synthase_like"/>
    <property type="match status" value="1"/>
</dbReference>
<evidence type="ECO:0000313" key="5">
    <source>
        <dbReference type="Proteomes" id="UP001155901"/>
    </source>
</evidence>
<dbReference type="Proteomes" id="UP001162889">
    <property type="component" value="Unassembled WGS sequence"/>
</dbReference>
<reference evidence="3" key="1">
    <citation type="submission" date="2021-07" db="EMBL/GenBank/DDBJ databases">
        <title>Characterization of violacein-producing bacteria and related species.</title>
        <authorList>
            <person name="Wilson H.S."/>
            <person name="De Leon M.E."/>
        </authorList>
    </citation>
    <scope>NUCLEOTIDE SEQUENCE</scope>
    <source>
        <strain evidence="3">HSC-15S17</strain>
    </source>
</reference>
<gene>
    <name evidence="3" type="ORF">KVP70_05725</name>
    <name evidence="4" type="ORF">L1274_006023</name>
</gene>
<name>A0AA41L1A7_9BURK</name>
<dbReference type="InterPro" id="IPR050256">
    <property type="entry name" value="Glycosyltransferase_2"/>
</dbReference>
<organism evidence="3 5">
    <name type="scientific">Duganella violaceipulchra</name>
    <dbReference type="NCBI Taxonomy" id="2849652"/>
    <lineage>
        <taxon>Bacteria</taxon>
        <taxon>Pseudomonadati</taxon>
        <taxon>Pseudomonadota</taxon>
        <taxon>Betaproteobacteria</taxon>
        <taxon>Burkholderiales</taxon>
        <taxon>Oxalobacteraceae</taxon>
        <taxon>Telluria group</taxon>
        <taxon>Duganella</taxon>
    </lineage>
</organism>
<sequence>MSLATPRIAVVIPSYRVTRHILGVIAGIGPEVERIYVIDDQCPDQSGAHVRQHCADPRVVVVTHEQNQGVGGAVMSGYRAAIADGMDIMVKVDGDGQMDARLIPDFIGPIVDGAADYTKGNRFFDLEQIRQMPPLRLFGNAMLSLLTKLSSGYWDLFDPTNGFTAIHANAARHLPFDKISRRYFFETDMLFRLNTLNAVVVDVPMDASYGDEVSNLKISRIITEFAAKHVRNFFKRLFYNYYLRNMSLASIELPLGVAMLAGGAIYGVIHWIDSARAGLPTAPGTVMLSALPVLMGTQLILAFLAHDIASVPRRAIHRLSHLGRRA</sequence>
<evidence type="ECO:0000313" key="3">
    <source>
        <dbReference type="EMBL" id="MBV6320428.1"/>
    </source>
</evidence>
<keyword evidence="1" id="KW-0812">Transmembrane</keyword>
<keyword evidence="1" id="KW-1133">Transmembrane helix</keyword>
<feature type="domain" description="Glycosyltransferase 2-like" evidence="2">
    <location>
        <begin position="11"/>
        <end position="172"/>
    </location>
</feature>
<evidence type="ECO:0000313" key="6">
    <source>
        <dbReference type="Proteomes" id="UP001162889"/>
    </source>
</evidence>
<dbReference type="RefSeq" id="WP_217941099.1">
    <property type="nucleotide sequence ID" value="NZ_JAHTGR010000002.1"/>
</dbReference>
<protein>
    <submittedName>
        <fullName evidence="3">Glycosyltransferase family 2 protein</fullName>
    </submittedName>
    <submittedName>
        <fullName evidence="4">Glycosyltransferase involved in cell wall biosynthesis</fullName>
    </submittedName>
</protein>
<dbReference type="PANTHER" id="PTHR48090:SF7">
    <property type="entry name" value="RFBJ PROTEIN"/>
    <property type="match status" value="1"/>
</dbReference>
<keyword evidence="6" id="KW-1185">Reference proteome</keyword>
<dbReference type="InterPro" id="IPR001173">
    <property type="entry name" value="Glyco_trans_2-like"/>
</dbReference>
<evidence type="ECO:0000313" key="4">
    <source>
        <dbReference type="EMBL" id="MCP2012263.1"/>
    </source>
</evidence>
<dbReference type="EMBL" id="JALJZU010000016">
    <property type="protein sequence ID" value="MCP2012263.1"/>
    <property type="molecule type" value="Genomic_DNA"/>
</dbReference>
<keyword evidence="1" id="KW-0472">Membrane</keyword>
<comment type="caution">
    <text evidence="3">The sequence shown here is derived from an EMBL/GenBank/DDBJ whole genome shotgun (WGS) entry which is preliminary data.</text>
</comment>
<dbReference type="Pfam" id="PF00535">
    <property type="entry name" value="Glycos_transf_2"/>
    <property type="match status" value="1"/>
</dbReference>